<accession>C8NC51</accession>
<dbReference type="InterPro" id="IPR052945">
    <property type="entry name" value="Mitotic_Regulator"/>
</dbReference>
<dbReference type="RefSeq" id="WP_004142277.1">
    <property type="nucleotide sequence ID" value="NZ_GG694027.1"/>
</dbReference>
<gene>
    <name evidence="1" type="ORF">HMPREF0198_2079</name>
</gene>
<dbReference type="Proteomes" id="UP000004870">
    <property type="component" value="Unassembled WGS sequence"/>
</dbReference>
<dbReference type="InterPro" id="IPR006597">
    <property type="entry name" value="Sel1-like"/>
</dbReference>
<proteinExistence type="predicted"/>
<reference evidence="1 2" key="1">
    <citation type="submission" date="2009-08" db="EMBL/GenBank/DDBJ databases">
        <authorList>
            <person name="Qin X."/>
            <person name="Bachman B."/>
            <person name="Battles P."/>
            <person name="Bell A."/>
            <person name="Bess C."/>
            <person name="Bickham C."/>
            <person name="Chaboub L."/>
            <person name="Chen D."/>
            <person name="Coyle M."/>
            <person name="Deiros D.R."/>
            <person name="Dinh H."/>
            <person name="Forbes L."/>
            <person name="Fowler G."/>
            <person name="Francisco L."/>
            <person name="Fu Q."/>
            <person name="Gubbala S."/>
            <person name="Hale W."/>
            <person name="Han Y."/>
            <person name="Hemphill L."/>
            <person name="Highlander S.K."/>
            <person name="Hirani K."/>
            <person name="Hogues M."/>
            <person name="Jackson L."/>
            <person name="Jakkamsetti A."/>
            <person name="Javaid M."/>
            <person name="Jiang H."/>
            <person name="Korchina V."/>
            <person name="Kovar C."/>
            <person name="Lara F."/>
            <person name="Lee S."/>
            <person name="Mata R."/>
            <person name="Mathew T."/>
            <person name="Moen C."/>
            <person name="Morales K."/>
            <person name="Munidasa M."/>
            <person name="Nazareth L."/>
            <person name="Ngo R."/>
            <person name="Nguyen L."/>
            <person name="Okwuonu G."/>
            <person name="Ongeri F."/>
            <person name="Patil S."/>
            <person name="Petrosino J."/>
            <person name="Pham C."/>
            <person name="Pham P."/>
            <person name="Pu L.-L."/>
            <person name="Puazo M."/>
            <person name="Raj R."/>
            <person name="Reid J."/>
            <person name="Rouhana J."/>
            <person name="Saada N."/>
            <person name="Shang Y."/>
            <person name="Simmons D."/>
            <person name="Thornton R."/>
            <person name="Warren J."/>
            <person name="Weissenberger G."/>
            <person name="Zhang J."/>
            <person name="Zhang L."/>
            <person name="Zhou C."/>
            <person name="Zhu D."/>
            <person name="Muzny D."/>
            <person name="Worley K."/>
            <person name="Gibbs R."/>
        </authorList>
    </citation>
    <scope>NUCLEOTIDE SEQUENCE [LARGE SCALE GENOMIC DNA]</scope>
    <source>
        <strain evidence="2">ATCC 15826 / DSM 8339 / NCTC 10426 / 6573</strain>
    </source>
</reference>
<dbReference type="Pfam" id="PF08238">
    <property type="entry name" value="Sel1"/>
    <property type="match status" value="3"/>
</dbReference>
<dbReference type="EMBL" id="ACKY01000113">
    <property type="protein sequence ID" value="EEV87813.1"/>
    <property type="molecule type" value="Genomic_DNA"/>
</dbReference>
<keyword evidence="2" id="KW-1185">Reference proteome</keyword>
<sequence length="145" mass="15722">MKRLLRCALLAAQLAACHHESAGQAQAKALLDRGVAAYQKADYAAAWPLFEEAAQAGHMKAPRYLGLMYLHGNGIAADAAQAFAQFQIAADKGDITAQYWLGYLYENGIGTAQDLAQARHWYEISAQRGDHIAAPAMTALGRLYE</sequence>
<organism evidence="1 2">
    <name type="scientific">Cardiobacterium hominis (strain ATCC 15826 / DSM 8339 / NCTC 10426 / 6573)</name>
    <dbReference type="NCBI Taxonomy" id="638300"/>
    <lineage>
        <taxon>Bacteria</taxon>
        <taxon>Pseudomonadati</taxon>
        <taxon>Pseudomonadota</taxon>
        <taxon>Gammaproteobacteria</taxon>
        <taxon>Cardiobacteriales</taxon>
        <taxon>Cardiobacteriaceae</taxon>
        <taxon>Cardiobacterium</taxon>
    </lineage>
</organism>
<evidence type="ECO:0000313" key="1">
    <source>
        <dbReference type="EMBL" id="EEV87813.1"/>
    </source>
</evidence>
<dbReference type="STRING" id="2718.CHUV0807_0981"/>
<dbReference type="InterPro" id="IPR011990">
    <property type="entry name" value="TPR-like_helical_dom_sf"/>
</dbReference>
<protein>
    <submittedName>
        <fullName evidence="1">Sel1 repeat protein</fullName>
    </submittedName>
</protein>
<dbReference type="SMART" id="SM00671">
    <property type="entry name" value="SEL1"/>
    <property type="match status" value="3"/>
</dbReference>
<dbReference type="PANTHER" id="PTHR43628:SF1">
    <property type="entry name" value="CHITIN SYNTHASE REGULATORY FACTOR 2-RELATED"/>
    <property type="match status" value="1"/>
</dbReference>
<comment type="caution">
    <text evidence="1">The sequence shown here is derived from an EMBL/GenBank/DDBJ whole genome shotgun (WGS) entry which is preliminary data.</text>
</comment>
<dbReference type="HOGENOM" id="CLU_000288_36_10_6"/>
<dbReference type="OrthoDB" id="80091at2"/>
<name>C8NC51_CARH6</name>
<dbReference type="SUPFAM" id="SSF81901">
    <property type="entry name" value="HCP-like"/>
    <property type="match status" value="1"/>
</dbReference>
<dbReference type="Gene3D" id="1.25.40.10">
    <property type="entry name" value="Tetratricopeptide repeat domain"/>
    <property type="match status" value="1"/>
</dbReference>
<evidence type="ECO:0000313" key="2">
    <source>
        <dbReference type="Proteomes" id="UP000004870"/>
    </source>
</evidence>
<dbReference type="GeneID" id="84790035"/>
<dbReference type="PANTHER" id="PTHR43628">
    <property type="entry name" value="ACTIVATOR OF C KINASE PROTEIN 1-RELATED"/>
    <property type="match status" value="1"/>
</dbReference>
<dbReference type="AlphaFoldDB" id="C8NC51"/>